<evidence type="ECO:0000256" key="1">
    <source>
        <dbReference type="ARBA" id="ARBA00007469"/>
    </source>
</evidence>
<proteinExistence type="inferred from homology"/>
<evidence type="ECO:0000313" key="3">
    <source>
        <dbReference type="EMBL" id="KJH47006.1"/>
    </source>
</evidence>
<evidence type="ECO:0000313" key="4">
    <source>
        <dbReference type="Proteomes" id="UP000053766"/>
    </source>
</evidence>
<dbReference type="Pfam" id="PF00445">
    <property type="entry name" value="Ribonuclease_T2"/>
    <property type="match status" value="1"/>
</dbReference>
<dbReference type="AlphaFoldDB" id="A0A0D8XXC6"/>
<dbReference type="InterPro" id="IPR018188">
    <property type="entry name" value="RNase_T2_His_AS_1"/>
</dbReference>
<dbReference type="GO" id="GO:0003723">
    <property type="term" value="F:RNA binding"/>
    <property type="evidence" value="ECO:0007669"/>
    <property type="project" value="InterPro"/>
</dbReference>
<dbReference type="OrthoDB" id="435754at2759"/>
<dbReference type="GO" id="GO:0033897">
    <property type="term" value="F:ribonuclease T2 activity"/>
    <property type="evidence" value="ECO:0007669"/>
    <property type="project" value="InterPro"/>
</dbReference>
<evidence type="ECO:0000256" key="2">
    <source>
        <dbReference type="RuleBase" id="RU004328"/>
    </source>
</evidence>
<dbReference type="Gene3D" id="3.90.730.10">
    <property type="entry name" value="Ribonuclease T2-like"/>
    <property type="match status" value="1"/>
</dbReference>
<comment type="similarity">
    <text evidence="1 2">Belongs to the RNase T2 family.</text>
</comment>
<dbReference type="PANTHER" id="PTHR11240">
    <property type="entry name" value="RIBONUCLEASE T2"/>
    <property type="match status" value="1"/>
</dbReference>
<gene>
    <name evidence="3" type="ORF">DICVIV_06936</name>
</gene>
<sequence>MQKVQVRCRNSRKFSDQQKIGSDFDFLILTRIYPTAVCRADDDTVPDSCEIPADSPSWSIHGLWPNYQNGSYPQFCDGIPRVFDERLIKSLHTRLS</sequence>
<dbReference type="InterPro" id="IPR001568">
    <property type="entry name" value="RNase_T2-like"/>
</dbReference>
<reference evidence="4" key="2">
    <citation type="journal article" date="2016" name="Sci. Rep.">
        <title>Dictyocaulus viviparus genome, variome and transcriptome elucidate lungworm biology and support future intervention.</title>
        <authorList>
            <person name="McNulty S.N."/>
            <person name="Strube C."/>
            <person name="Rosa B.A."/>
            <person name="Martin J.C."/>
            <person name="Tyagi R."/>
            <person name="Choi Y.J."/>
            <person name="Wang Q."/>
            <person name="Hallsworth Pepin K."/>
            <person name="Zhang X."/>
            <person name="Ozersky P."/>
            <person name="Wilson R.K."/>
            <person name="Sternberg P.W."/>
            <person name="Gasser R.B."/>
            <person name="Mitreva M."/>
        </authorList>
    </citation>
    <scope>NUCLEOTIDE SEQUENCE [LARGE SCALE GENOMIC DNA]</scope>
    <source>
        <strain evidence="4">HannoverDv2000</strain>
    </source>
</reference>
<dbReference type="EMBL" id="KN716325">
    <property type="protein sequence ID" value="KJH47006.1"/>
    <property type="molecule type" value="Genomic_DNA"/>
</dbReference>
<reference evidence="3 4" key="1">
    <citation type="submission" date="2013-11" db="EMBL/GenBank/DDBJ databases">
        <title>Draft genome of the bovine lungworm Dictyocaulus viviparus.</title>
        <authorList>
            <person name="Mitreva M."/>
        </authorList>
    </citation>
    <scope>NUCLEOTIDE SEQUENCE [LARGE SCALE GENOMIC DNA]</scope>
    <source>
        <strain evidence="3 4">HannoverDv2000</strain>
    </source>
</reference>
<dbReference type="InterPro" id="IPR036430">
    <property type="entry name" value="RNase_T2-like_sf"/>
</dbReference>
<dbReference type="PROSITE" id="PS00530">
    <property type="entry name" value="RNASE_T2_1"/>
    <property type="match status" value="1"/>
</dbReference>
<name>A0A0D8XXC6_DICVI</name>
<keyword evidence="4" id="KW-1185">Reference proteome</keyword>
<dbReference type="SUPFAM" id="SSF55895">
    <property type="entry name" value="Ribonuclease Rh-like"/>
    <property type="match status" value="1"/>
</dbReference>
<protein>
    <submittedName>
        <fullName evidence="3">Uncharacterized protein</fullName>
    </submittedName>
</protein>
<dbReference type="GO" id="GO:0006401">
    <property type="term" value="P:RNA catabolic process"/>
    <property type="evidence" value="ECO:0007669"/>
    <property type="project" value="TreeGrafter"/>
</dbReference>
<dbReference type="GO" id="GO:0005576">
    <property type="term" value="C:extracellular region"/>
    <property type="evidence" value="ECO:0007669"/>
    <property type="project" value="TreeGrafter"/>
</dbReference>
<organism evidence="3 4">
    <name type="scientific">Dictyocaulus viviparus</name>
    <name type="common">Bovine lungworm</name>
    <dbReference type="NCBI Taxonomy" id="29172"/>
    <lineage>
        <taxon>Eukaryota</taxon>
        <taxon>Metazoa</taxon>
        <taxon>Ecdysozoa</taxon>
        <taxon>Nematoda</taxon>
        <taxon>Chromadorea</taxon>
        <taxon>Rhabditida</taxon>
        <taxon>Rhabditina</taxon>
        <taxon>Rhabditomorpha</taxon>
        <taxon>Strongyloidea</taxon>
        <taxon>Metastrongylidae</taxon>
        <taxon>Dictyocaulus</taxon>
    </lineage>
</organism>
<accession>A0A0D8XXC6</accession>
<dbReference type="Proteomes" id="UP000053766">
    <property type="component" value="Unassembled WGS sequence"/>
</dbReference>
<dbReference type="PANTHER" id="PTHR11240:SF22">
    <property type="entry name" value="RIBONUCLEASE T2"/>
    <property type="match status" value="1"/>
</dbReference>